<evidence type="ECO:0000256" key="3">
    <source>
        <dbReference type="ARBA" id="ARBA00006912"/>
    </source>
</evidence>
<dbReference type="PANTHER" id="PTHR46269">
    <property type="entry name" value="EPIPHYCAN-RELATED"/>
    <property type="match status" value="1"/>
</dbReference>
<keyword evidence="7" id="KW-0433">Leucine-rich repeat</keyword>
<dbReference type="GO" id="GO:0061975">
    <property type="term" value="P:articular cartilage development"/>
    <property type="evidence" value="ECO:0007669"/>
    <property type="project" value="TreeGrafter"/>
</dbReference>
<dbReference type="STRING" id="109280.ENSHCOP00000007331"/>
<keyword evidence="9" id="KW-0677">Repeat</keyword>
<keyword evidence="16" id="KW-1185">Reference proteome</keyword>
<proteinExistence type="inferred from homology"/>
<sequence length="250" mass="28992">MEPPTWDDLDHEDFLISFQTDVHDSDFLQDADQAVASKANGNLTCLLCVCLREFVYCEEVSPEMSAVPELPKETTYFYTRFNKITKITNNDFADMTSLKIIDLSGNLITEIEDEAFCRLANLEELNLSDNRLTKLPALPGMLRFFNANSNRLTSKGLKTIGFKKFTRLAYLYLGYNRLKTVPRLPESLHIVHLHNNNINKITETTFCQRNNPHYIRRNLRELRLDGNPIQLWKHPNSFNCLLTLPIGWYK</sequence>
<evidence type="ECO:0000256" key="6">
    <source>
        <dbReference type="ARBA" id="ARBA00022530"/>
    </source>
</evidence>
<accession>A0A3Q2Y370</accession>
<dbReference type="Proteomes" id="UP000264820">
    <property type="component" value="Unplaced"/>
</dbReference>
<dbReference type="InterPro" id="IPR032675">
    <property type="entry name" value="LRR_dom_sf"/>
</dbReference>
<evidence type="ECO:0000313" key="15">
    <source>
        <dbReference type="Ensembl" id="ENSHCOP00000007331.1"/>
    </source>
</evidence>
<reference evidence="15" key="1">
    <citation type="submission" date="2025-08" db="UniProtKB">
        <authorList>
            <consortium name="Ensembl"/>
        </authorList>
    </citation>
    <scope>IDENTIFICATION</scope>
</reference>
<dbReference type="InterPro" id="IPR003591">
    <property type="entry name" value="Leu-rich_rpt_typical-subtyp"/>
</dbReference>
<evidence type="ECO:0000256" key="2">
    <source>
        <dbReference type="ARBA" id="ARBA00004498"/>
    </source>
</evidence>
<dbReference type="InterPro" id="IPR001611">
    <property type="entry name" value="Leu-rich_rpt"/>
</dbReference>
<keyword evidence="11" id="KW-0339">Growth factor</keyword>
<dbReference type="InterPro" id="IPR043547">
    <property type="entry name" value="Mimecan/Epiphycan/Opticin"/>
</dbReference>
<name>A0A3Q2Y370_HIPCM</name>
<dbReference type="Pfam" id="PF13855">
    <property type="entry name" value="LRR_8"/>
    <property type="match status" value="1"/>
</dbReference>
<reference evidence="15" key="2">
    <citation type="submission" date="2025-09" db="UniProtKB">
        <authorList>
            <consortium name="Ensembl"/>
        </authorList>
    </citation>
    <scope>IDENTIFICATION</scope>
</reference>
<evidence type="ECO:0000256" key="12">
    <source>
        <dbReference type="ARBA" id="ARBA00023157"/>
    </source>
</evidence>
<evidence type="ECO:0000256" key="4">
    <source>
        <dbReference type="ARBA" id="ARBA00018423"/>
    </source>
</evidence>
<dbReference type="SMART" id="SM00369">
    <property type="entry name" value="LRR_TYP"/>
    <property type="match status" value="5"/>
</dbReference>
<evidence type="ECO:0000256" key="10">
    <source>
        <dbReference type="ARBA" id="ARBA00022974"/>
    </source>
</evidence>
<dbReference type="GO" id="GO:0031012">
    <property type="term" value="C:extracellular matrix"/>
    <property type="evidence" value="ECO:0007669"/>
    <property type="project" value="TreeGrafter"/>
</dbReference>
<protein>
    <recommendedName>
        <fullName evidence="4">Mimecan</fullName>
    </recommendedName>
    <alternativeName>
        <fullName evidence="14">Osteoglycin</fullName>
    </alternativeName>
</protein>
<dbReference type="PANTHER" id="PTHR46269:SF1">
    <property type="entry name" value="MIMECAN"/>
    <property type="match status" value="1"/>
</dbReference>
<dbReference type="Gene3D" id="3.80.10.10">
    <property type="entry name" value="Ribonuclease Inhibitor"/>
    <property type="match status" value="2"/>
</dbReference>
<keyword evidence="5" id="KW-0964">Secreted</keyword>
<dbReference type="AlphaFoldDB" id="A0A3Q2Y370"/>
<comment type="subcellular location">
    <subcellularLocation>
        <location evidence="2">Secreted</location>
        <location evidence="2">Extracellular space</location>
        <location evidence="2">Extracellular matrix</location>
    </subcellularLocation>
</comment>
<evidence type="ECO:0000256" key="14">
    <source>
        <dbReference type="ARBA" id="ARBA00031730"/>
    </source>
</evidence>
<keyword evidence="6" id="KW-0272">Extracellular matrix</keyword>
<evidence type="ECO:0000256" key="13">
    <source>
        <dbReference type="ARBA" id="ARBA00023180"/>
    </source>
</evidence>
<organism evidence="15 16">
    <name type="scientific">Hippocampus comes</name>
    <name type="common">Tiger tail seahorse</name>
    <dbReference type="NCBI Taxonomy" id="109280"/>
    <lineage>
        <taxon>Eukaryota</taxon>
        <taxon>Metazoa</taxon>
        <taxon>Chordata</taxon>
        <taxon>Craniata</taxon>
        <taxon>Vertebrata</taxon>
        <taxon>Euteleostomi</taxon>
        <taxon>Actinopterygii</taxon>
        <taxon>Neopterygii</taxon>
        <taxon>Teleostei</taxon>
        <taxon>Neoteleostei</taxon>
        <taxon>Acanthomorphata</taxon>
        <taxon>Syngnathiaria</taxon>
        <taxon>Syngnathiformes</taxon>
        <taxon>Syngnathoidei</taxon>
        <taxon>Syngnathidae</taxon>
        <taxon>Hippocampus</taxon>
    </lineage>
</organism>
<dbReference type="Pfam" id="PF00560">
    <property type="entry name" value="LRR_1"/>
    <property type="match status" value="1"/>
</dbReference>
<dbReference type="PROSITE" id="PS51450">
    <property type="entry name" value="LRR"/>
    <property type="match status" value="2"/>
</dbReference>
<dbReference type="GeneTree" id="ENSGT00940000157238"/>
<keyword evidence="13" id="KW-0325">Glycoprotein</keyword>
<evidence type="ECO:0000256" key="9">
    <source>
        <dbReference type="ARBA" id="ARBA00022737"/>
    </source>
</evidence>
<keyword evidence="8" id="KW-0732">Signal</keyword>
<keyword evidence="12" id="KW-1015">Disulfide bond</keyword>
<comment type="function">
    <text evidence="1">Induces bone formation in conjunction with TGF-beta-1 or TGF-beta-2.</text>
</comment>
<evidence type="ECO:0000256" key="1">
    <source>
        <dbReference type="ARBA" id="ARBA00003759"/>
    </source>
</evidence>
<evidence type="ECO:0000256" key="11">
    <source>
        <dbReference type="ARBA" id="ARBA00023030"/>
    </source>
</evidence>
<dbReference type="SMART" id="SM00365">
    <property type="entry name" value="LRR_SD22"/>
    <property type="match status" value="4"/>
</dbReference>
<evidence type="ECO:0000256" key="8">
    <source>
        <dbReference type="ARBA" id="ARBA00022729"/>
    </source>
</evidence>
<dbReference type="GO" id="GO:0008083">
    <property type="term" value="F:growth factor activity"/>
    <property type="evidence" value="ECO:0007669"/>
    <property type="project" value="UniProtKB-KW"/>
</dbReference>
<comment type="similarity">
    <text evidence="3">Belongs to the small leucine-rich proteoglycan (SLRP) family. SLRP class III subfamily.</text>
</comment>
<evidence type="ECO:0000313" key="16">
    <source>
        <dbReference type="Proteomes" id="UP000264820"/>
    </source>
</evidence>
<evidence type="ECO:0000256" key="5">
    <source>
        <dbReference type="ARBA" id="ARBA00022525"/>
    </source>
</evidence>
<dbReference type="Ensembl" id="ENSHCOT00000002180.1">
    <property type="protein sequence ID" value="ENSHCOP00000007331.1"/>
    <property type="gene ID" value="ENSHCOG00000009316.1"/>
</dbReference>
<dbReference type="GO" id="GO:0060348">
    <property type="term" value="P:bone development"/>
    <property type="evidence" value="ECO:0007669"/>
    <property type="project" value="TreeGrafter"/>
</dbReference>
<dbReference type="OMA" id="YIRTNMY"/>
<dbReference type="SMART" id="SM00364">
    <property type="entry name" value="LRR_BAC"/>
    <property type="match status" value="2"/>
</dbReference>
<dbReference type="GO" id="GO:0005615">
    <property type="term" value="C:extracellular space"/>
    <property type="evidence" value="ECO:0007669"/>
    <property type="project" value="TreeGrafter"/>
</dbReference>
<dbReference type="SUPFAM" id="SSF52058">
    <property type="entry name" value="L domain-like"/>
    <property type="match status" value="1"/>
</dbReference>
<evidence type="ECO:0000256" key="7">
    <source>
        <dbReference type="ARBA" id="ARBA00022614"/>
    </source>
</evidence>
<dbReference type="PRINTS" id="PR00019">
    <property type="entry name" value="LEURICHRPT"/>
</dbReference>
<keyword evidence="10" id="KW-0654">Proteoglycan</keyword>